<name>E8V7Z7_TERSS</name>
<comment type="subcellular location">
    <subcellularLocation>
        <location evidence="1">Membrane</location>
        <topology evidence="1">Multi-pass membrane protein</topology>
    </subcellularLocation>
</comment>
<dbReference type="STRING" id="401053.AciPR4_2118"/>
<dbReference type="PANTHER" id="PTHR16950">
    <property type="entry name" value="ZINC TRANSPORTER SLC39A7 HISTIDINE-RICH MEMBRANE PROTEIN KE4"/>
    <property type="match status" value="1"/>
</dbReference>
<keyword evidence="2 5" id="KW-0812">Transmembrane</keyword>
<dbReference type="GO" id="GO:0046873">
    <property type="term" value="F:metal ion transmembrane transporter activity"/>
    <property type="evidence" value="ECO:0007669"/>
    <property type="project" value="InterPro"/>
</dbReference>
<feature type="transmembrane region" description="Helical" evidence="5">
    <location>
        <begin position="244"/>
        <end position="264"/>
    </location>
</feature>
<proteinExistence type="predicted"/>
<evidence type="ECO:0000256" key="4">
    <source>
        <dbReference type="ARBA" id="ARBA00023136"/>
    </source>
</evidence>
<dbReference type="HOGENOM" id="CLU_015114_0_5_0"/>
<dbReference type="Pfam" id="PF02535">
    <property type="entry name" value="Zip"/>
    <property type="match status" value="2"/>
</dbReference>
<evidence type="ECO:0000256" key="2">
    <source>
        <dbReference type="ARBA" id="ARBA00022692"/>
    </source>
</evidence>
<evidence type="ECO:0000313" key="6">
    <source>
        <dbReference type="EMBL" id="ADV82921.1"/>
    </source>
</evidence>
<feature type="transmembrane region" description="Helical" evidence="5">
    <location>
        <begin position="186"/>
        <end position="208"/>
    </location>
</feature>
<keyword evidence="3 5" id="KW-1133">Transmembrane helix</keyword>
<keyword evidence="7" id="KW-1185">Reference proteome</keyword>
<dbReference type="RefSeq" id="WP_013568654.1">
    <property type="nucleotide sequence ID" value="NC_014963.1"/>
</dbReference>
<accession>E8V7Z7</accession>
<dbReference type="Proteomes" id="UP000006844">
    <property type="component" value="Chromosome"/>
</dbReference>
<feature type="transmembrane region" description="Helical" evidence="5">
    <location>
        <begin position="12"/>
        <end position="30"/>
    </location>
</feature>
<evidence type="ECO:0000256" key="5">
    <source>
        <dbReference type="SAM" id="Phobius"/>
    </source>
</evidence>
<protein>
    <submittedName>
        <fullName evidence="6">Zinc/iron permease</fullName>
    </submittedName>
</protein>
<dbReference type="AlphaFoldDB" id="E8V7Z7"/>
<reference evidence="6 7" key="1">
    <citation type="journal article" date="2012" name="Stand. Genomic Sci.">
        <title>Complete genome sequence of Terriglobus saanensis type strain SP1PR4(T), an Acidobacteria from tundra soil.</title>
        <authorList>
            <person name="Rawat S.R."/>
            <person name="Mannisto M.K."/>
            <person name="Starovoytov V."/>
            <person name="Goodwin L."/>
            <person name="Nolan M."/>
            <person name="Hauser L."/>
            <person name="Land M."/>
            <person name="Davenport K.W."/>
            <person name="Woyke T."/>
            <person name="Haggblom M.M."/>
        </authorList>
    </citation>
    <scope>NUCLEOTIDE SEQUENCE</scope>
    <source>
        <strain evidence="7">ATCC BAA-1853 / DSM 23119 / SP1PR4</strain>
    </source>
</reference>
<feature type="transmembrane region" description="Helical" evidence="5">
    <location>
        <begin position="42"/>
        <end position="61"/>
    </location>
</feature>
<dbReference type="KEGG" id="tsa:AciPR4_2118"/>
<dbReference type="eggNOG" id="COG0428">
    <property type="taxonomic scope" value="Bacteria"/>
</dbReference>
<dbReference type="PANTHER" id="PTHR16950:SF16">
    <property type="entry name" value="ZINC TRANSPORTER ZIP13"/>
    <property type="match status" value="1"/>
</dbReference>
<evidence type="ECO:0000256" key="3">
    <source>
        <dbReference type="ARBA" id="ARBA00022989"/>
    </source>
</evidence>
<sequence length="267" mass="28135">MQILALSTFPKAILATTLVQVIALGAVWALKGRDFLLRKYLGSLVSLAVGVLLATALLHLLPEAIAQLGNTPMLWFVLTATLLGLFATERVFSALTGGAAEPAGANTLTTREHHHGHHTSRPINLVFGGMLHSFVDGVSVAAAFTVNTRVGLVTALAITLHEVPHRLGDFALFVHLHVSTRRAMQLAVLVGLPSLLGVALVTVIGAGASGATAWLLPISAGSFLYIAMANLMPELQHECKLRRVFTQIFCVLAGAALVLLIARLPGA</sequence>
<keyword evidence="4 5" id="KW-0472">Membrane</keyword>
<evidence type="ECO:0000313" key="7">
    <source>
        <dbReference type="Proteomes" id="UP000006844"/>
    </source>
</evidence>
<feature type="transmembrane region" description="Helical" evidence="5">
    <location>
        <begin position="214"/>
        <end position="232"/>
    </location>
</feature>
<evidence type="ECO:0000256" key="1">
    <source>
        <dbReference type="ARBA" id="ARBA00004141"/>
    </source>
</evidence>
<dbReference type="GO" id="GO:0016020">
    <property type="term" value="C:membrane"/>
    <property type="evidence" value="ECO:0007669"/>
    <property type="project" value="UniProtKB-SubCell"/>
</dbReference>
<organism evidence="6 7">
    <name type="scientific">Terriglobus saanensis (strain ATCC BAA-1853 / DSM 23119 / SP1PR4)</name>
    <dbReference type="NCBI Taxonomy" id="401053"/>
    <lineage>
        <taxon>Bacteria</taxon>
        <taxon>Pseudomonadati</taxon>
        <taxon>Acidobacteriota</taxon>
        <taxon>Terriglobia</taxon>
        <taxon>Terriglobales</taxon>
        <taxon>Acidobacteriaceae</taxon>
        <taxon>Terriglobus</taxon>
    </lineage>
</organism>
<dbReference type="EMBL" id="CP002467">
    <property type="protein sequence ID" value="ADV82921.1"/>
    <property type="molecule type" value="Genomic_DNA"/>
</dbReference>
<feature type="transmembrane region" description="Helical" evidence="5">
    <location>
        <begin position="73"/>
        <end position="92"/>
    </location>
</feature>
<gene>
    <name evidence="6" type="ordered locus">AciPR4_2118</name>
</gene>
<dbReference type="OrthoDB" id="120689at2"/>
<dbReference type="InterPro" id="IPR003689">
    <property type="entry name" value="ZIP"/>
</dbReference>